<name>A0A844CBX2_9LACT</name>
<proteinExistence type="predicted"/>
<dbReference type="GO" id="GO:0018580">
    <property type="term" value="F:nitronate monooxygenase activity"/>
    <property type="evidence" value="ECO:0007669"/>
    <property type="project" value="InterPro"/>
</dbReference>
<evidence type="ECO:0000256" key="4">
    <source>
        <dbReference type="ARBA" id="ARBA00022643"/>
    </source>
</evidence>
<evidence type="ECO:0000256" key="2">
    <source>
        <dbReference type="ARBA" id="ARBA00013457"/>
    </source>
</evidence>
<evidence type="ECO:0000256" key="3">
    <source>
        <dbReference type="ARBA" id="ARBA00022630"/>
    </source>
</evidence>
<dbReference type="SUPFAM" id="SSF51412">
    <property type="entry name" value="Inosine monophosphate dehydrogenase (IMPDH)"/>
    <property type="match status" value="1"/>
</dbReference>
<keyword evidence="6" id="KW-0503">Monooxygenase</keyword>
<dbReference type="Proteomes" id="UP000440066">
    <property type="component" value="Unassembled WGS sequence"/>
</dbReference>
<dbReference type="RefSeq" id="WP_153833422.1">
    <property type="nucleotide sequence ID" value="NZ_WJQT01000028.1"/>
</dbReference>
<dbReference type="InterPro" id="IPR004136">
    <property type="entry name" value="NMO"/>
</dbReference>
<keyword evidence="4" id="KW-0288">FMN</keyword>
<dbReference type="Gene3D" id="3.20.20.70">
    <property type="entry name" value="Aldolase class I"/>
    <property type="match status" value="1"/>
</dbReference>
<evidence type="ECO:0000256" key="1">
    <source>
        <dbReference type="ARBA" id="ARBA00003535"/>
    </source>
</evidence>
<dbReference type="EMBL" id="WJQT01000028">
    <property type="protein sequence ID" value="MRJ48373.1"/>
    <property type="molecule type" value="Genomic_DNA"/>
</dbReference>
<dbReference type="CDD" id="cd04730">
    <property type="entry name" value="NPD_like"/>
    <property type="match status" value="1"/>
</dbReference>
<dbReference type="PANTHER" id="PTHR32332:SF20">
    <property type="entry name" value="2-NITROPROPANE DIOXYGENASE-LIKE PROTEIN"/>
    <property type="match status" value="1"/>
</dbReference>
<evidence type="ECO:0000256" key="5">
    <source>
        <dbReference type="ARBA" id="ARBA00023002"/>
    </source>
</evidence>
<protein>
    <recommendedName>
        <fullName evidence="2">Probable nitronate monooxygenase</fullName>
    </recommendedName>
</protein>
<evidence type="ECO:0000313" key="7">
    <source>
        <dbReference type="Proteomes" id="UP000440066"/>
    </source>
</evidence>
<comment type="caution">
    <text evidence="6">The sequence shown here is derived from an EMBL/GenBank/DDBJ whole genome shotgun (WGS) entry which is preliminary data.</text>
</comment>
<accession>A0A844CBX2</accession>
<dbReference type="AlphaFoldDB" id="A0A844CBX2"/>
<keyword evidence="5" id="KW-0560">Oxidoreductase</keyword>
<dbReference type="PANTHER" id="PTHR32332">
    <property type="entry name" value="2-NITROPROPANE DIOXYGENASE"/>
    <property type="match status" value="1"/>
</dbReference>
<keyword evidence="3" id="KW-0285">Flavoprotein</keyword>
<comment type="function">
    <text evidence="1">Nitronate monooxygenase that uses molecular oxygen to catalyze the oxidative denitrification of alkyl nitronates. Acts on propionate 3-nitronate (P3N), the presumed physiological substrate. Probably functions in the detoxification of P3N, a metabolic poison produced by plants and fungi as a defense mechanism.</text>
</comment>
<gene>
    <name evidence="6" type="ORF">GF867_12535</name>
</gene>
<dbReference type="Pfam" id="PF03060">
    <property type="entry name" value="NMO"/>
    <property type="match status" value="1"/>
</dbReference>
<evidence type="ECO:0000313" key="6">
    <source>
        <dbReference type="EMBL" id="MRJ48373.1"/>
    </source>
</evidence>
<dbReference type="InterPro" id="IPR013785">
    <property type="entry name" value="Aldolase_TIM"/>
</dbReference>
<organism evidence="6 7">
    <name type="scientific">Fundicoccus ignavus</name>
    <dbReference type="NCBI Taxonomy" id="2664442"/>
    <lineage>
        <taxon>Bacteria</taxon>
        <taxon>Bacillati</taxon>
        <taxon>Bacillota</taxon>
        <taxon>Bacilli</taxon>
        <taxon>Lactobacillales</taxon>
        <taxon>Aerococcaceae</taxon>
        <taxon>Fundicoccus</taxon>
    </lineage>
</organism>
<reference evidence="6 7" key="1">
    <citation type="submission" date="2019-11" db="EMBL/GenBank/DDBJ databases">
        <title>Characterisation of Fundicoccus ignavus gen. nov. sp. nov., a novel genus of the family Aerococcaceae from bulk tank milk.</title>
        <authorList>
            <person name="Siebert A."/>
            <person name="Huptas C."/>
            <person name="Wenning M."/>
            <person name="Scherer S."/>
            <person name="Doll E.V."/>
        </authorList>
    </citation>
    <scope>NUCLEOTIDE SEQUENCE [LARGE SCALE GENOMIC DNA]</scope>
    <source>
        <strain evidence="6 7">DSM 109652</strain>
    </source>
</reference>
<sequence>MKTRVTELLGIDYPIIQGAMQYMSLAELAAAVSNAGGLGIVPAMAFQTTDDLRQEINKMKALTTKPFGFNISLVPEVVIPELIFDYIQVLIEEGVQIVETSGQRPAEFIKPLKDAGIKVIHKVTTVRHAKAAEADGADIISVIGMEGGGHPGSSQVAGQILWAKAAEELSVPVLAGGGIVDGKGIYAALALGVDGVLMSTRFAATPEVNASDAYREAVLSVPEYGTVLTMTSLNNAMRVANNARAQEILKAEAEGATIKELMPLISGKSNFEAMMGGRLDEAQLSVGQGIGRIDKIQTVSEIFEEIKQDFLYVHHRMNVLLS</sequence>